<evidence type="ECO:0000313" key="1">
    <source>
        <dbReference type="EnsemblProtists" id="PYU1_T010513"/>
    </source>
</evidence>
<dbReference type="SMART" id="SM00015">
    <property type="entry name" value="IQ"/>
    <property type="match status" value="3"/>
</dbReference>
<dbReference type="InParanoid" id="K3WZW4"/>
<dbReference type="EnsemblProtists" id="PYU1_T010513">
    <property type="protein sequence ID" value="PYU1_T010513"/>
    <property type="gene ID" value="PYU1_G010491"/>
</dbReference>
<accession>K3WZW4</accession>
<keyword evidence="2" id="KW-1185">Reference proteome</keyword>
<dbReference type="InterPro" id="IPR000048">
    <property type="entry name" value="IQ_motif_EF-hand-BS"/>
</dbReference>
<dbReference type="VEuPathDB" id="FungiDB:PYU1_G010491"/>
<dbReference type="AlphaFoldDB" id="K3WZW4"/>
<name>K3WZW4_GLOUD</name>
<reference evidence="2" key="1">
    <citation type="journal article" date="2010" name="Genome Biol.">
        <title>Genome sequence of the necrotrophic plant pathogen Pythium ultimum reveals original pathogenicity mechanisms and effector repertoire.</title>
        <authorList>
            <person name="Levesque C.A."/>
            <person name="Brouwer H."/>
            <person name="Cano L."/>
            <person name="Hamilton J.P."/>
            <person name="Holt C."/>
            <person name="Huitema E."/>
            <person name="Raffaele S."/>
            <person name="Robideau G.P."/>
            <person name="Thines M."/>
            <person name="Win J."/>
            <person name="Zerillo M.M."/>
            <person name="Beakes G.W."/>
            <person name="Boore J.L."/>
            <person name="Busam D."/>
            <person name="Dumas B."/>
            <person name="Ferriera S."/>
            <person name="Fuerstenberg S.I."/>
            <person name="Gachon C.M."/>
            <person name="Gaulin E."/>
            <person name="Govers F."/>
            <person name="Grenville-Briggs L."/>
            <person name="Horner N."/>
            <person name="Hostetler J."/>
            <person name="Jiang R.H."/>
            <person name="Johnson J."/>
            <person name="Krajaejun T."/>
            <person name="Lin H."/>
            <person name="Meijer H.J."/>
            <person name="Moore B."/>
            <person name="Morris P."/>
            <person name="Phuntmart V."/>
            <person name="Puiu D."/>
            <person name="Shetty J."/>
            <person name="Stajich J.E."/>
            <person name="Tripathy S."/>
            <person name="Wawra S."/>
            <person name="van West P."/>
            <person name="Whitty B.R."/>
            <person name="Coutinho P.M."/>
            <person name="Henrissat B."/>
            <person name="Martin F."/>
            <person name="Thomas P.D."/>
            <person name="Tyler B.M."/>
            <person name="De Vries R.P."/>
            <person name="Kamoun S."/>
            <person name="Yandell M."/>
            <person name="Tisserat N."/>
            <person name="Buell C.R."/>
        </authorList>
    </citation>
    <scope>NUCLEOTIDE SEQUENCE</scope>
    <source>
        <strain evidence="2">DAOM:BR144</strain>
    </source>
</reference>
<dbReference type="Proteomes" id="UP000019132">
    <property type="component" value="Unassembled WGS sequence"/>
</dbReference>
<dbReference type="OMA" id="PLAKHMD"/>
<reference evidence="1" key="3">
    <citation type="submission" date="2015-02" db="UniProtKB">
        <authorList>
            <consortium name="EnsemblProtists"/>
        </authorList>
    </citation>
    <scope>IDENTIFICATION</scope>
    <source>
        <strain evidence="1">DAOM BR144</strain>
    </source>
</reference>
<dbReference type="EMBL" id="GL376596">
    <property type="status" value="NOT_ANNOTATED_CDS"/>
    <property type="molecule type" value="Genomic_DNA"/>
</dbReference>
<organism evidence="1 2">
    <name type="scientific">Globisporangium ultimum (strain ATCC 200006 / CBS 805.95 / DAOM BR144)</name>
    <name type="common">Pythium ultimum</name>
    <dbReference type="NCBI Taxonomy" id="431595"/>
    <lineage>
        <taxon>Eukaryota</taxon>
        <taxon>Sar</taxon>
        <taxon>Stramenopiles</taxon>
        <taxon>Oomycota</taxon>
        <taxon>Peronosporomycetes</taxon>
        <taxon>Pythiales</taxon>
        <taxon>Pythiaceae</taxon>
        <taxon>Globisporangium</taxon>
    </lineage>
</organism>
<sequence>MARADAHPLYRTTAGFDYGRYLDFKDVALSCPKHAKPAKFTKEFIAGTFTDTSLTSIDKSKLRAECWQRKVAERTAQMQIKHEELQHVLEVKKQVRKHARDQKRREMETKNRAAAVIQARIRGIQMRARLHKEAHRRYTIAALKIQQMCRSRAKVHRAKAILIAKKREKLDVFALKIQRIQRDYILRVDAKRQLAERRKHKVLEAEELEKRFLEIQDDAARDIQRLVRGYLARRMHRQFSTTSTFSDKEEFLKDYYYVGSGSKSKITRKALVSLRRNKRDKSLHRISPTAMK</sequence>
<dbReference type="eggNOG" id="ENOG502S3QN">
    <property type="taxonomic scope" value="Eukaryota"/>
</dbReference>
<reference evidence="2" key="2">
    <citation type="submission" date="2010-04" db="EMBL/GenBank/DDBJ databases">
        <authorList>
            <person name="Buell R."/>
            <person name="Hamilton J."/>
            <person name="Hostetler J."/>
        </authorList>
    </citation>
    <scope>NUCLEOTIDE SEQUENCE [LARGE SCALE GENOMIC DNA]</scope>
    <source>
        <strain evidence="2">DAOM:BR144</strain>
    </source>
</reference>
<evidence type="ECO:0000313" key="2">
    <source>
        <dbReference type="Proteomes" id="UP000019132"/>
    </source>
</evidence>
<protein>
    <submittedName>
        <fullName evidence="1">Uncharacterized protein</fullName>
    </submittedName>
</protein>
<dbReference type="PROSITE" id="PS50096">
    <property type="entry name" value="IQ"/>
    <property type="match status" value="3"/>
</dbReference>
<proteinExistence type="predicted"/>
<dbReference type="HOGENOM" id="CLU_944860_0_0_1"/>